<dbReference type="RefSeq" id="XP_024705023.1">
    <property type="nucleotide sequence ID" value="XM_024853310.1"/>
</dbReference>
<evidence type="ECO:0000313" key="2">
    <source>
        <dbReference type="Proteomes" id="UP000234275"/>
    </source>
</evidence>
<dbReference type="EMBL" id="MSFO01000004">
    <property type="protein sequence ID" value="PLB49721.1"/>
    <property type="molecule type" value="Genomic_DNA"/>
</dbReference>
<keyword evidence="2" id="KW-1185">Reference proteome</keyword>
<sequence length="233" mass="25990">MDSKSRCNAKTKEGHRCQRQFRKPALYFFQHERILGQHVVTTAVNISSELVTIENPASDSESTTSSDDFELRPKTPCFHETARNEILGNLELQNSENPNIKQCFSSVNNVYNREPRKISNCQVYIENLITHLAPVLSDQAEMVESLTKGATFVGLKESNDSGRASDGYFPSLKDALRNLSKPQDTTVAAESRKIALQEIAQRLAKIASLLRTASNICQSTKRKDHFSNAGRGS</sequence>
<comment type="caution">
    <text evidence="1">The sequence shown here is derived from an EMBL/GenBank/DDBJ whole genome shotgun (WGS) entry which is preliminary data.</text>
</comment>
<dbReference type="GeneID" id="36561008"/>
<accession>A0A2I2GA14</accession>
<gene>
    <name evidence="1" type="ORF">P170DRAFT_476007</name>
</gene>
<dbReference type="Proteomes" id="UP000234275">
    <property type="component" value="Unassembled WGS sequence"/>
</dbReference>
<dbReference type="VEuPathDB" id="FungiDB:P170DRAFT_476007"/>
<proteinExistence type="predicted"/>
<name>A0A2I2GA14_9EURO</name>
<reference evidence="1 2" key="1">
    <citation type="submission" date="2016-12" db="EMBL/GenBank/DDBJ databases">
        <title>The genomes of Aspergillus section Nigri reveals drivers in fungal speciation.</title>
        <authorList>
            <consortium name="DOE Joint Genome Institute"/>
            <person name="Vesth T.C."/>
            <person name="Nybo J."/>
            <person name="Theobald S."/>
            <person name="Brandl J."/>
            <person name="Frisvad J.C."/>
            <person name="Nielsen K.F."/>
            <person name="Lyhne E.K."/>
            <person name="Kogle M.E."/>
            <person name="Kuo A."/>
            <person name="Riley R."/>
            <person name="Clum A."/>
            <person name="Nolan M."/>
            <person name="Lipzen A."/>
            <person name="Salamov A."/>
            <person name="Henrissat B."/>
            <person name="Wiebenga A."/>
            <person name="De Vries R.P."/>
            <person name="Grigoriev I.V."/>
            <person name="Mortensen U.H."/>
            <person name="Andersen M.R."/>
            <person name="Baker S.E."/>
        </authorList>
    </citation>
    <scope>NUCLEOTIDE SEQUENCE [LARGE SCALE GENOMIC DNA]</scope>
    <source>
        <strain evidence="1 2">IBT 23096</strain>
    </source>
</reference>
<protein>
    <submittedName>
        <fullName evidence="1">Uncharacterized protein</fullName>
    </submittedName>
</protein>
<dbReference type="AlphaFoldDB" id="A0A2I2GA14"/>
<organism evidence="1 2">
    <name type="scientific">Aspergillus steynii IBT 23096</name>
    <dbReference type="NCBI Taxonomy" id="1392250"/>
    <lineage>
        <taxon>Eukaryota</taxon>
        <taxon>Fungi</taxon>
        <taxon>Dikarya</taxon>
        <taxon>Ascomycota</taxon>
        <taxon>Pezizomycotina</taxon>
        <taxon>Eurotiomycetes</taxon>
        <taxon>Eurotiomycetidae</taxon>
        <taxon>Eurotiales</taxon>
        <taxon>Aspergillaceae</taxon>
        <taxon>Aspergillus</taxon>
        <taxon>Aspergillus subgen. Circumdati</taxon>
    </lineage>
</organism>
<evidence type="ECO:0000313" key="1">
    <source>
        <dbReference type="EMBL" id="PLB49721.1"/>
    </source>
</evidence>